<feature type="compositionally biased region" description="Basic residues" evidence="1">
    <location>
        <begin position="12"/>
        <end position="29"/>
    </location>
</feature>
<accession>M3YXR7</accession>
<dbReference type="AlphaFoldDB" id="M3YXR7"/>
<sequence>MAARSLWGVVGRGRRPRPRPRPRPKRRRRSWALRPIAPPAWEPGSRCRNRRALLDGYTLVLRPCELVLVS</sequence>
<dbReference type="HOGENOM" id="CLU_2757145_0_0_1"/>
<dbReference type="EMBL" id="AEYP01076720">
    <property type="status" value="NOT_ANNOTATED_CDS"/>
    <property type="molecule type" value="Genomic_DNA"/>
</dbReference>
<organism evidence="2">
    <name type="scientific">Mustela putorius furo</name>
    <name type="common">European domestic ferret</name>
    <name type="synonym">Mustela furo</name>
    <dbReference type="NCBI Taxonomy" id="9669"/>
    <lineage>
        <taxon>Eukaryota</taxon>
        <taxon>Metazoa</taxon>
        <taxon>Chordata</taxon>
        <taxon>Craniata</taxon>
        <taxon>Vertebrata</taxon>
        <taxon>Euteleostomi</taxon>
        <taxon>Mammalia</taxon>
        <taxon>Eutheria</taxon>
        <taxon>Laurasiatheria</taxon>
        <taxon>Carnivora</taxon>
        <taxon>Caniformia</taxon>
        <taxon>Musteloidea</taxon>
        <taxon>Mustelidae</taxon>
        <taxon>Mustelinae</taxon>
        <taxon>Mustela</taxon>
    </lineage>
</organism>
<dbReference type="Ensembl" id="ENSMPUT00000016371.1">
    <property type="protein sequence ID" value="ENSMPUP00000016127.1"/>
    <property type="gene ID" value="ENSMPUG00000016231.1"/>
</dbReference>
<reference evidence="2" key="1">
    <citation type="submission" date="2024-06" db="UniProtKB">
        <authorList>
            <consortium name="Ensembl"/>
        </authorList>
    </citation>
    <scope>IDENTIFICATION</scope>
</reference>
<evidence type="ECO:0000256" key="1">
    <source>
        <dbReference type="SAM" id="MobiDB-lite"/>
    </source>
</evidence>
<proteinExistence type="predicted"/>
<feature type="region of interest" description="Disordered" evidence="1">
    <location>
        <begin position="1"/>
        <end position="29"/>
    </location>
</feature>
<protein>
    <submittedName>
        <fullName evidence="2">Uncharacterized protein</fullName>
    </submittedName>
</protein>
<evidence type="ECO:0000313" key="2">
    <source>
        <dbReference type="Ensembl" id="ENSMPUP00000016127.1"/>
    </source>
</evidence>
<name>M3YXR7_MUSPF</name>
<dbReference type="InParanoid" id="M3YXR7"/>